<comment type="subcellular location">
    <subcellularLocation>
        <location evidence="3">Cytoplasm</location>
    </subcellularLocation>
    <subcellularLocation>
        <location evidence="1">Mitochondrion inner membrane</location>
    </subcellularLocation>
    <subcellularLocation>
        <location evidence="2">Mitochondrion matrix</location>
    </subcellularLocation>
</comment>
<dbReference type="Gene3D" id="3.90.190.20">
    <property type="entry name" value="Mur ligase, C-terminal domain"/>
    <property type="match status" value="1"/>
</dbReference>
<dbReference type="RefSeq" id="XP_006818114.1">
    <property type="nucleotide sequence ID" value="XM_006818051.1"/>
</dbReference>
<evidence type="ECO:0000256" key="3">
    <source>
        <dbReference type="ARBA" id="ARBA00004496"/>
    </source>
</evidence>
<evidence type="ECO:0000256" key="8">
    <source>
        <dbReference type="ARBA" id="ARBA00022598"/>
    </source>
</evidence>
<dbReference type="Proteomes" id="UP000694865">
    <property type="component" value="Unplaced"/>
</dbReference>
<keyword evidence="12" id="KW-0067">ATP-binding</keyword>
<comment type="pathway">
    <text evidence="4 17">Cofactor biosynthesis; tetrahydrofolylpolyglutamate biosynthesis.</text>
</comment>
<evidence type="ECO:0000256" key="11">
    <source>
        <dbReference type="ARBA" id="ARBA00022792"/>
    </source>
</evidence>
<proteinExistence type="inferred from homology"/>
<evidence type="ECO:0000256" key="12">
    <source>
        <dbReference type="ARBA" id="ARBA00022840"/>
    </source>
</evidence>
<dbReference type="SUPFAM" id="SSF53623">
    <property type="entry name" value="MurD-like peptide ligases, catalytic domain"/>
    <property type="match status" value="1"/>
</dbReference>
<dbReference type="PROSITE" id="PS01012">
    <property type="entry name" value="FOLYLPOLYGLU_SYNT_2"/>
    <property type="match status" value="1"/>
</dbReference>
<evidence type="ECO:0000256" key="15">
    <source>
        <dbReference type="ARBA" id="ARBA00023136"/>
    </source>
</evidence>
<keyword evidence="15" id="KW-0472">Membrane</keyword>
<keyword evidence="14" id="KW-0496">Mitochondrion</keyword>
<organism evidence="18 19">
    <name type="scientific">Saccoglossus kowalevskii</name>
    <name type="common">Acorn worm</name>
    <dbReference type="NCBI Taxonomy" id="10224"/>
    <lineage>
        <taxon>Eukaryota</taxon>
        <taxon>Metazoa</taxon>
        <taxon>Hemichordata</taxon>
        <taxon>Enteropneusta</taxon>
        <taxon>Harrimaniidae</taxon>
        <taxon>Saccoglossus</taxon>
    </lineage>
</organism>
<evidence type="ECO:0000256" key="7">
    <source>
        <dbReference type="ARBA" id="ARBA00022563"/>
    </source>
</evidence>
<evidence type="ECO:0000256" key="2">
    <source>
        <dbReference type="ARBA" id="ARBA00004305"/>
    </source>
</evidence>
<dbReference type="InterPro" id="IPR036615">
    <property type="entry name" value="Mur_ligase_C_dom_sf"/>
</dbReference>
<evidence type="ECO:0000256" key="1">
    <source>
        <dbReference type="ARBA" id="ARBA00004273"/>
    </source>
</evidence>
<dbReference type="InterPro" id="IPR036565">
    <property type="entry name" value="Mur-like_cat_sf"/>
</dbReference>
<evidence type="ECO:0000256" key="4">
    <source>
        <dbReference type="ARBA" id="ARBA00005150"/>
    </source>
</evidence>
<evidence type="ECO:0000313" key="18">
    <source>
        <dbReference type="Proteomes" id="UP000694865"/>
    </source>
</evidence>
<dbReference type="InterPro" id="IPR018109">
    <property type="entry name" value="Folylpolyglutamate_synth_CS"/>
</dbReference>
<evidence type="ECO:0000256" key="13">
    <source>
        <dbReference type="ARBA" id="ARBA00022842"/>
    </source>
</evidence>
<keyword evidence="7 17" id="KW-0554">One-carbon metabolism</keyword>
<reference evidence="19" key="1">
    <citation type="submission" date="2025-08" db="UniProtKB">
        <authorList>
            <consortium name="RefSeq"/>
        </authorList>
    </citation>
    <scope>IDENTIFICATION</scope>
    <source>
        <tissue evidence="19">Testes</tissue>
    </source>
</reference>
<dbReference type="Gene3D" id="3.40.1190.10">
    <property type="entry name" value="Mur-like, catalytic domain"/>
    <property type="match status" value="1"/>
</dbReference>
<protein>
    <recommendedName>
        <fullName evidence="17">Folylpolyglutamate synthase</fullName>
        <ecNumber evidence="17">6.3.2.17</ecNumber>
    </recommendedName>
    <alternativeName>
        <fullName evidence="17">Folylpoly-gamma-glutamate synthetase</fullName>
    </alternativeName>
    <alternativeName>
        <fullName evidence="17">Tetrahydrofolylpolyglutamate synthase</fullName>
    </alternativeName>
</protein>
<keyword evidence="11" id="KW-0999">Mitochondrion inner membrane</keyword>
<evidence type="ECO:0000256" key="16">
    <source>
        <dbReference type="ARBA" id="ARBA00047493"/>
    </source>
</evidence>
<evidence type="ECO:0000256" key="5">
    <source>
        <dbReference type="ARBA" id="ARBA00008276"/>
    </source>
</evidence>
<evidence type="ECO:0000256" key="6">
    <source>
        <dbReference type="ARBA" id="ARBA00022490"/>
    </source>
</evidence>
<evidence type="ECO:0000313" key="19">
    <source>
        <dbReference type="RefSeq" id="XP_006818114.1"/>
    </source>
</evidence>
<dbReference type="PANTHER" id="PTHR11136">
    <property type="entry name" value="FOLYLPOLYGLUTAMATE SYNTHASE-RELATED"/>
    <property type="match status" value="1"/>
</dbReference>
<dbReference type="PROSITE" id="PS01011">
    <property type="entry name" value="FOLYLPOLYGLU_SYNT_1"/>
    <property type="match status" value="1"/>
</dbReference>
<keyword evidence="6" id="KW-0963">Cytoplasm</keyword>
<name>A0ABM0MDM3_SACKO</name>
<comment type="catalytic activity">
    <reaction evidence="16 17">
        <text>(6S)-5,6,7,8-tetrahydrofolyl-(gamma-L-Glu)(n) + L-glutamate + ATP = (6S)-5,6,7,8-tetrahydrofolyl-(gamma-L-Glu)(n+1) + ADP + phosphate + H(+)</text>
        <dbReference type="Rhea" id="RHEA:10580"/>
        <dbReference type="Rhea" id="RHEA-COMP:14738"/>
        <dbReference type="Rhea" id="RHEA-COMP:14740"/>
        <dbReference type="ChEBI" id="CHEBI:15378"/>
        <dbReference type="ChEBI" id="CHEBI:29985"/>
        <dbReference type="ChEBI" id="CHEBI:30616"/>
        <dbReference type="ChEBI" id="CHEBI:43474"/>
        <dbReference type="ChEBI" id="CHEBI:141005"/>
        <dbReference type="ChEBI" id="CHEBI:456216"/>
        <dbReference type="EC" id="6.3.2.17"/>
    </reaction>
</comment>
<sequence>MSKNNYLEVQKAMEGIVRDASRTIIFRNKSWYSTKSLPEMSDYIKRVDINLDDVDGLNIIHVSGTKGKGSVSAFCESILRANGFKTGLYSSPHLVEFRERIRINGLTLTKDVFSKYFFDVYNKLESTKCEYPETMLSGFRFMTLMALNVFIHEKVDVVILEVGVGGAYDCTNIVQSPRVVGITLLDLDHTNLLGNTIDSIAWHKAGICKPGRPAFTIPQVQEAMNTLRCRANEIHATIQIVPDLDDYDWQGKPMKLGLAGEHQRINASLAIQLCRTWIEEHNLHHSNKRAGFGRTNTYSMDGDIQTASAFKLPATFISGLRDCCLPGRTQIVKHDNVTYYLDGAHTPMSMKAGVKWFKEASAEEKQTLKNRVAKVLIFNVTHGRDAKLLLEHLGQCNFAATAFSPDITDVDDLVEKTFENLVEELTICKENRGTFQAMKGELYDALPSKPTSASFVCAMHAVQWAACGKDPYIPHPRHKDPTPPQSIMEADHVQVLVTGSLLLVGRVIGILVPDFVANGNVFGGD</sequence>
<dbReference type="EC" id="6.3.2.17" evidence="17"/>
<dbReference type="InterPro" id="IPR001645">
    <property type="entry name" value="Folylpolyglutamate_synth"/>
</dbReference>
<accession>A0ABM0MDM3</accession>
<keyword evidence="18" id="KW-1185">Reference proteome</keyword>
<comment type="function">
    <text evidence="17">Catalyzes conversion of folates to polyglutamate derivatives allowing concentration of folate compounds in the cell and the intracellular retention of these cofactors, which are important substrates for most of the folate-dependent enzymes that are involved in one-carbon transfer reactions involved in purine, pyrimidine and amino acid synthesis.</text>
</comment>
<evidence type="ECO:0000256" key="17">
    <source>
        <dbReference type="PIRNR" id="PIRNR038895"/>
    </source>
</evidence>
<dbReference type="NCBIfam" id="TIGR01499">
    <property type="entry name" value="folC"/>
    <property type="match status" value="1"/>
</dbReference>
<dbReference type="PIRSF" id="PIRSF038895">
    <property type="entry name" value="FPGS"/>
    <property type="match status" value="1"/>
</dbReference>
<evidence type="ECO:0000256" key="9">
    <source>
        <dbReference type="ARBA" id="ARBA00022723"/>
    </source>
</evidence>
<comment type="cofactor">
    <cofactor evidence="17">
        <name>a monovalent cation</name>
        <dbReference type="ChEBI" id="CHEBI:60242"/>
    </cofactor>
    <text evidence="17">A monovalent cation.</text>
</comment>
<keyword evidence="8 17" id="KW-0436">Ligase</keyword>
<dbReference type="PANTHER" id="PTHR11136:SF5">
    <property type="entry name" value="FOLYLPOLYGLUTAMATE SYNTHASE, MITOCHONDRIAL"/>
    <property type="match status" value="1"/>
</dbReference>
<dbReference type="InterPro" id="IPR023600">
    <property type="entry name" value="Folylpolyglutamate_synth_euk"/>
</dbReference>
<keyword evidence="9" id="KW-0479">Metal-binding</keyword>
<keyword evidence="10" id="KW-0547">Nucleotide-binding</keyword>
<comment type="similarity">
    <text evidence="5 17">Belongs to the folylpolyglutamate synthase family.</text>
</comment>
<dbReference type="GeneID" id="100369085"/>
<evidence type="ECO:0000256" key="10">
    <source>
        <dbReference type="ARBA" id="ARBA00022741"/>
    </source>
</evidence>
<dbReference type="SUPFAM" id="SSF53244">
    <property type="entry name" value="MurD-like peptide ligases, peptide-binding domain"/>
    <property type="match status" value="1"/>
</dbReference>
<evidence type="ECO:0000256" key="14">
    <source>
        <dbReference type="ARBA" id="ARBA00023128"/>
    </source>
</evidence>
<keyword evidence="13" id="KW-0460">Magnesium</keyword>
<gene>
    <name evidence="19" type="primary">LOC100369085</name>
</gene>